<dbReference type="InterPro" id="IPR009319">
    <property type="entry name" value="Phage_A118_VSP1"/>
</dbReference>
<organism evidence="1">
    <name type="scientific">human gut metagenome</name>
    <dbReference type="NCBI Taxonomy" id="408170"/>
    <lineage>
        <taxon>unclassified sequences</taxon>
        <taxon>metagenomes</taxon>
        <taxon>organismal metagenomes</taxon>
    </lineage>
</organism>
<dbReference type="Pfam" id="PF06152">
    <property type="entry name" value="Phage_min_cap2"/>
    <property type="match status" value="1"/>
</dbReference>
<proteinExistence type="predicted"/>
<evidence type="ECO:0000313" key="1">
    <source>
        <dbReference type="EMBL" id="EKC68505.1"/>
    </source>
</evidence>
<name>K1TQI1_9ZZZZ</name>
<accession>K1TQI1</accession>
<gene>
    <name evidence="1" type="ORF">OBE_04897</name>
</gene>
<reference evidence="1" key="1">
    <citation type="journal article" date="2013" name="Environ. Microbiol.">
        <title>Microbiota from the distal guts of lean and obese adolescents exhibit partial functional redundancy besides clear differences in community structure.</title>
        <authorList>
            <person name="Ferrer M."/>
            <person name="Ruiz A."/>
            <person name="Lanza F."/>
            <person name="Haange S.B."/>
            <person name="Oberbach A."/>
            <person name="Till H."/>
            <person name="Bargiela R."/>
            <person name="Campoy C."/>
            <person name="Segura M.T."/>
            <person name="Richter M."/>
            <person name="von Bergen M."/>
            <person name="Seifert J."/>
            <person name="Suarez A."/>
        </authorList>
    </citation>
    <scope>NUCLEOTIDE SEQUENCE</scope>
</reference>
<protein>
    <submittedName>
        <fullName evidence="1">Phage minor capsid 2</fullName>
    </submittedName>
</protein>
<dbReference type="AlphaFoldDB" id="K1TQI1"/>
<dbReference type="EMBL" id="AJWZ01003337">
    <property type="protein sequence ID" value="EKC68505.1"/>
    <property type="molecule type" value="Genomic_DNA"/>
</dbReference>
<sequence>MRRDTLTAVHQTANRAVLAAAEDNGVNALEISSHLGARVSDTNPIANHAGWQGKVYLIEGSSEEYPNFVESTGYGDIQGFAGVNCRHRAFLFWPGISKPGQAQIDLQENRERRELLDQQRAMERTIRQYKRRRAVAEQCNDLEGFEKASLKVKEKQKQIIQFCDEHNLPREFEREQIAS</sequence>
<comment type="caution">
    <text evidence="1">The sequence shown here is derived from an EMBL/GenBank/DDBJ whole genome shotgun (WGS) entry which is preliminary data.</text>
</comment>
<feature type="non-terminal residue" evidence="1">
    <location>
        <position position="179"/>
    </location>
</feature>
<dbReference type="GO" id="GO:0005198">
    <property type="term" value="F:structural molecule activity"/>
    <property type="evidence" value="ECO:0007669"/>
    <property type="project" value="InterPro"/>
</dbReference>